<name>A0A7R9I4A7_9NEOP</name>
<sequence length="160" mass="17626">MEVEATMWDVDGLIEKLHDSVVISLKDNSSSSEDDDSDADLGVVPIPSVKGSSAVYLGGTHSKGSARNDTPKPSTQNYISEITVIKICLIVLGKKNVYEIYKEKTEEHVSEMFYFKSVDGPQAMRCGIARCERLDIQPPSLHTAMHINTKIVQAEWAVKA</sequence>
<proteinExistence type="predicted"/>
<evidence type="ECO:0000313" key="1">
    <source>
        <dbReference type="EMBL" id="CAD7446042.1"/>
    </source>
</evidence>
<gene>
    <name evidence="1" type="ORF">TBIB3V08_LOCUS8382</name>
</gene>
<organism evidence="1">
    <name type="scientific">Timema bartmani</name>
    <dbReference type="NCBI Taxonomy" id="61472"/>
    <lineage>
        <taxon>Eukaryota</taxon>
        <taxon>Metazoa</taxon>
        <taxon>Ecdysozoa</taxon>
        <taxon>Arthropoda</taxon>
        <taxon>Hexapoda</taxon>
        <taxon>Insecta</taxon>
        <taxon>Pterygota</taxon>
        <taxon>Neoptera</taxon>
        <taxon>Polyneoptera</taxon>
        <taxon>Phasmatodea</taxon>
        <taxon>Timematodea</taxon>
        <taxon>Timematoidea</taxon>
        <taxon>Timematidae</taxon>
        <taxon>Timema</taxon>
    </lineage>
</organism>
<accession>A0A7R9I4A7</accession>
<reference evidence="1" key="1">
    <citation type="submission" date="2020-11" db="EMBL/GenBank/DDBJ databases">
        <authorList>
            <person name="Tran Van P."/>
        </authorList>
    </citation>
    <scope>NUCLEOTIDE SEQUENCE</scope>
</reference>
<dbReference type="EMBL" id="OD567700">
    <property type="protein sequence ID" value="CAD7446042.1"/>
    <property type="molecule type" value="Genomic_DNA"/>
</dbReference>
<protein>
    <submittedName>
        <fullName evidence="1">Uncharacterized protein</fullName>
    </submittedName>
</protein>
<dbReference type="AlphaFoldDB" id="A0A7R9I4A7"/>